<evidence type="ECO:0000313" key="3">
    <source>
        <dbReference type="Proteomes" id="UP000707071"/>
    </source>
</evidence>
<dbReference type="AlphaFoldDB" id="A0A9P7U2X7"/>
<name>A0A9P7U2X7_9HYPO</name>
<dbReference type="Proteomes" id="UP000707071">
    <property type="component" value="Unassembled WGS sequence"/>
</dbReference>
<sequence>MCKLDAIPAKFGCTIQTRKGADCGKTTCKHSTNYRPPPKAAPPPKGAKRAPKPGGTGKTMAELKKHVAEMKAKEEGK</sequence>
<feature type="region of interest" description="Disordered" evidence="1">
    <location>
        <begin position="28"/>
        <end position="59"/>
    </location>
</feature>
<dbReference type="EMBL" id="SRRH01000720">
    <property type="protein sequence ID" value="KAG6285503.1"/>
    <property type="molecule type" value="Genomic_DNA"/>
</dbReference>
<gene>
    <name evidence="2" type="ORF">E4U09_007278</name>
</gene>
<evidence type="ECO:0000313" key="2">
    <source>
        <dbReference type="EMBL" id="KAG6285503.1"/>
    </source>
</evidence>
<evidence type="ECO:0000256" key="1">
    <source>
        <dbReference type="SAM" id="MobiDB-lite"/>
    </source>
</evidence>
<protein>
    <submittedName>
        <fullName evidence="2">Uncharacterized protein</fullName>
    </submittedName>
</protein>
<organism evidence="2 3">
    <name type="scientific">Claviceps aff. purpurea</name>
    <dbReference type="NCBI Taxonomy" id="1967640"/>
    <lineage>
        <taxon>Eukaryota</taxon>
        <taxon>Fungi</taxon>
        <taxon>Dikarya</taxon>
        <taxon>Ascomycota</taxon>
        <taxon>Pezizomycotina</taxon>
        <taxon>Sordariomycetes</taxon>
        <taxon>Hypocreomycetidae</taxon>
        <taxon>Hypocreales</taxon>
        <taxon>Clavicipitaceae</taxon>
        <taxon>Claviceps</taxon>
    </lineage>
</organism>
<proteinExistence type="predicted"/>
<comment type="caution">
    <text evidence="2">The sequence shown here is derived from an EMBL/GenBank/DDBJ whole genome shotgun (WGS) entry which is preliminary data.</text>
</comment>
<keyword evidence="3" id="KW-1185">Reference proteome</keyword>
<feature type="compositionally biased region" description="Pro residues" evidence="1">
    <location>
        <begin position="35"/>
        <end position="45"/>
    </location>
</feature>
<reference evidence="2 3" key="1">
    <citation type="journal article" date="2020" name="bioRxiv">
        <title>Whole genome comparisons of ergot fungi reveals the divergence and evolution of species within the genus Claviceps are the result of varying mechanisms driving genome evolution and host range expansion.</title>
        <authorList>
            <person name="Wyka S.A."/>
            <person name="Mondo S.J."/>
            <person name="Liu M."/>
            <person name="Dettman J."/>
            <person name="Nalam V."/>
            <person name="Broders K.D."/>
        </authorList>
    </citation>
    <scope>NUCLEOTIDE SEQUENCE [LARGE SCALE GENOMIC DNA]</scope>
    <source>
        <strain evidence="2 3">Clav52</strain>
    </source>
</reference>
<accession>A0A9P7U2X7</accession>